<evidence type="ECO:0000259" key="2">
    <source>
        <dbReference type="PROSITE" id="PS00036"/>
    </source>
</evidence>
<feature type="domain" description="BZIP" evidence="2">
    <location>
        <begin position="236"/>
        <end position="249"/>
    </location>
</feature>
<dbReference type="Proteomes" id="UP001497392">
    <property type="component" value="Unassembled WGS sequence"/>
</dbReference>
<evidence type="ECO:0000313" key="4">
    <source>
        <dbReference type="Proteomes" id="UP001497392"/>
    </source>
</evidence>
<organism evidence="3 4">
    <name type="scientific">Coccomyxa viridis</name>
    <dbReference type="NCBI Taxonomy" id="1274662"/>
    <lineage>
        <taxon>Eukaryota</taxon>
        <taxon>Viridiplantae</taxon>
        <taxon>Chlorophyta</taxon>
        <taxon>core chlorophytes</taxon>
        <taxon>Trebouxiophyceae</taxon>
        <taxon>Trebouxiophyceae incertae sedis</taxon>
        <taxon>Coccomyxaceae</taxon>
        <taxon>Coccomyxa</taxon>
    </lineage>
</organism>
<gene>
    <name evidence="3" type="primary">g7238</name>
    <name evidence="3" type="ORF">VP750_LOCUS6198</name>
</gene>
<feature type="compositionally biased region" description="Polar residues" evidence="1">
    <location>
        <begin position="290"/>
        <end position="301"/>
    </location>
</feature>
<name>A0ABP1FZY2_9CHLO</name>
<reference evidence="3 4" key="1">
    <citation type="submission" date="2024-06" db="EMBL/GenBank/DDBJ databases">
        <authorList>
            <person name="Kraege A."/>
            <person name="Thomma B."/>
        </authorList>
    </citation>
    <scope>NUCLEOTIDE SEQUENCE [LARGE SCALE GENOMIC DNA]</scope>
</reference>
<dbReference type="InterPro" id="IPR004827">
    <property type="entry name" value="bZIP"/>
</dbReference>
<dbReference type="Gene3D" id="1.20.5.170">
    <property type="match status" value="1"/>
</dbReference>
<feature type="compositionally biased region" description="Polar residues" evidence="1">
    <location>
        <begin position="1"/>
        <end position="17"/>
    </location>
</feature>
<evidence type="ECO:0000313" key="3">
    <source>
        <dbReference type="EMBL" id="CAL5224539.1"/>
    </source>
</evidence>
<protein>
    <submittedName>
        <fullName evidence="3">G7238 protein</fullName>
    </submittedName>
</protein>
<feature type="region of interest" description="Disordered" evidence="1">
    <location>
        <begin position="187"/>
        <end position="237"/>
    </location>
</feature>
<dbReference type="PROSITE" id="PS00036">
    <property type="entry name" value="BZIP_BASIC"/>
    <property type="match status" value="1"/>
</dbReference>
<feature type="region of interest" description="Disordered" evidence="1">
    <location>
        <begin position="1"/>
        <end position="53"/>
    </location>
</feature>
<feature type="region of interest" description="Disordered" evidence="1">
    <location>
        <begin position="281"/>
        <end position="307"/>
    </location>
</feature>
<sequence length="583" mass="64046">MNVASSVNTRRQQSQLPDQLPFRNEDADLFSFLDGLGADQSQQNNSNSAAAARGGKAAFLGSVPSWGFAPSQEPPARDSGSASLPGIGMEPTPLPNAPLSSLPLPEIPMGGLPLGEDNLFLTSLGASAQPAYPYQQMPQELQLPSLPLNGPHAGVPARDMPGMPLWTQAPLSSPPLKEDDLGGFVPVPSGGMLSQGHHSGLSRAHGGSGGSLDEGRNSHEDHRHGSHAMPKADAWREKNRLAQKAFRQRQKEKQKFSERQIEELSGRVSALELEKQELQRALDQARHGHQNSSGSTQSHGEVSSPGDDEVVLQLKLGEPEVQIRLTRGDVRTASLKRMASIWKTLVQKIGVCLPEASRDPNSILAQRITELTDEARKIMWALVVHNAGIMGAFLHCNLEDVRSERRVDAQHPEIFSGILERIQLSQAQLTALIKVRRTLLAHIGALLAEREQIGTRIRSIEDVEDTKDGATMHLQELSELIDQVRGNIQAIHVCKSFHMAHAWRDIFRPLQVARFVFFSYPYGTDMLSLITCAAKQAGEPSTHDLLRNYSQISAQDLDKWKAPNAMDMDMFVWQTSDYIRLVA</sequence>
<feature type="compositionally biased region" description="Low complexity" evidence="1">
    <location>
        <begin position="37"/>
        <end position="53"/>
    </location>
</feature>
<accession>A0ABP1FZY2</accession>
<comment type="caution">
    <text evidence="3">The sequence shown here is derived from an EMBL/GenBank/DDBJ whole genome shotgun (WGS) entry which is preliminary data.</text>
</comment>
<proteinExistence type="predicted"/>
<feature type="region of interest" description="Disordered" evidence="1">
    <location>
        <begin position="65"/>
        <end position="94"/>
    </location>
</feature>
<feature type="compositionally biased region" description="Basic and acidic residues" evidence="1">
    <location>
        <begin position="213"/>
        <end position="223"/>
    </location>
</feature>
<keyword evidence="4" id="KW-1185">Reference proteome</keyword>
<dbReference type="CDD" id="cd14688">
    <property type="entry name" value="bZIP_YAP"/>
    <property type="match status" value="1"/>
</dbReference>
<evidence type="ECO:0000256" key="1">
    <source>
        <dbReference type="SAM" id="MobiDB-lite"/>
    </source>
</evidence>
<dbReference type="EMBL" id="CAXHTA020000011">
    <property type="protein sequence ID" value="CAL5224539.1"/>
    <property type="molecule type" value="Genomic_DNA"/>
</dbReference>